<feature type="signal peptide" evidence="2">
    <location>
        <begin position="1"/>
        <end position="19"/>
    </location>
</feature>
<evidence type="ECO:0000256" key="1">
    <source>
        <dbReference type="SAM" id="MobiDB-lite"/>
    </source>
</evidence>
<organism evidence="3 4">
    <name type="scientific">Methylobacterium durans</name>
    <dbReference type="NCBI Taxonomy" id="2202825"/>
    <lineage>
        <taxon>Bacteria</taxon>
        <taxon>Pseudomonadati</taxon>
        <taxon>Pseudomonadota</taxon>
        <taxon>Alphaproteobacteria</taxon>
        <taxon>Hyphomicrobiales</taxon>
        <taxon>Methylobacteriaceae</taxon>
        <taxon>Methylobacterium</taxon>
    </lineage>
</organism>
<keyword evidence="2" id="KW-0732">Signal</keyword>
<evidence type="ECO:0000256" key="2">
    <source>
        <dbReference type="SAM" id="SignalP"/>
    </source>
</evidence>
<feature type="region of interest" description="Disordered" evidence="1">
    <location>
        <begin position="79"/>
        <end position="116"/>
    </location>
</feature>
<dbReference type="Proteomes" id="UP000245926">
    <property type="component" value="Chromosome"/>
</dbReference>
<feature type="compositionally biased region" description="Basic and acidic residues" evidence="1">
    <location>
        <begin position="93"/>
        <end position="116"/>
    </location>
</feature>
<evidence type="ECO:0000313" key="4">
    <source>
        <dbReference type="Proteomes" id="UP000245926"/>
    </source>
</evidence>
<accession>A0A2U8W3S6</accession>
<proteinExistence type="predicted"/>
<dbReference type="AlphaFoldDB" id="A0A2U8W3S6"/>
<gene>
    <name evidence="3" type="ORF">DK389_06685</name>
</gene>
<feature type="region of interest" description="Disordered" evidence="1">
    <location>
        <begin position="21"/>
        <end position="47"/>
    </location>
</feature>
<reference evidence="4" key="1">
    <citation type="submission" date="2018-05" db="EMBL/GenBank/DDBJ databases">
        <title>Complete Genome Sequence of Methylobacterium sp. 17SD2-17.</title>
        <authorList>
            <person name="Srinivasan S."/>
        </authorList>
    </citation>
    <scope>NUCLEOTIDE SEQUENCE [LARGE SCALE GENOMIC DNA]</scope>
    <source>
        <strain evidence="4">17SD2-17</strain>
    </source>
</reference>
<protein>
    <recommendedName>
        <fullName evidence="5">Secreted protein</fullName>
    </recommendedName>
</protein>
<evidence type="ECO:0000313" key="3">
    <source>
        <dbReference type="EMBL" id="AWN40281.1"/>
    </source>
</evidence>
<name>A0A2U8W3S6_9HYPH</name>
<keyword evidence="4" id="KW-1185">Reference proteome</keyword>
<evidence type="ECO:0008006" key="5">
    <source>
        <dbReference type="Google" id="ProtNLM"/>
    </source>
</evidence>
<feature type="chain" id="PRO_5016150391" description="Secreted protein" evidence="2">
    <location>
        <begin position="20"/>
        <end position="116"/>
    </location>
</feature>
<dbReference type="EMBL" id="CP029550">
    <property type="protein sequence ID" value="AWN40281.1"/>
    <property type="molecule type" value="Genomic_DNA"/>
</dbReference>
<dbReference type="RefSeq" id="WP_109888292.1">
    <property type="nucleotide sequence ID" value="NZ_CP029550.1"/>
</dbReference>
<dbReference type="KEGG" id="mets:DK389_06685"/>
<sequence length="116" mass="12805">MRLPLFLLALLAISVPVCAKPRAAHPQPSAETMREHAEETGAITPENAEAYSQQRAFDERMDKSSQQALGSVCSGCKERRAQAQPKVSPPKAMRHEADAESIYRGRKFDPAQARTE</sequence>